<dbReference type="PANTHER" id="PTHR10806:SF6">
    <property type="entry name" value="SIGNAL PEPTIDASE COMPLEX CATALYTIC SUBUNIT SEC11"/>
    <property type="match status" value="1"/>
</dbReference>
<feature type="transmembrane region" description="Helical" evidence="12">
    <location>
        <begin position="20"/>
        <end position="42"/>
    </location>
</feature>
<dbReference type="GO" id="GO:0009003">
    <property type="term" value="F:signal peptidase activity"/>
    <property type="evidence" value="ECO:0007669"/>
    <property type="project" value="UniProtKB-EC"/>
</dbReference>
<gene>
    <name evidence="13" type="primary">SEC11</name>
    <name evidence="13" type="ORF">LARI1_G006240</name>
</gene>
<dbReference type="CDD" id="cd06462">
    <property type="entry name" value="Peptidase_S24_S26"/>
    <property type="match status" value="1"/>
</dbReference>
<evidence type="ECO:0000313" key="13">
    <source>
        <dbReference type="EMBL" id="TVY16131.1"/>
    </source>
</evidence>
<evidence type="ECO:0000256" key="8">
    <source>
        <dbReference type="ARBA" id="ARBA00022968"/>
    </source>
</evidence>
<dbReference type="EC" id="3.4.21.89" evidence="4 12"/>
<comment type="subunit">
    <text evidence="12">Component of the signal peptidase complex.</text>
</comment>
<comment type="catalytic activity">
    <reaction evidence="1 12">
        <text>Cleavage of hydrophobic, N-terminal signal or leader sequences from secreted and periplasmic proteins.</text>
        <dbReference type="EC" id="3.4.21.89"/>
    </reaction>
</comment>
<evidence type="ECO:0000256" key="7">
    <source>
        <dbReference type="ARBA" id="ARBA00022824"/>
    </source>
</evidence>
<evidence type="ECO:0000256" key="12">
    <source>
        <dbReference type="RuleBase" id="RU362047"/>
    </source>
</evidence>
<dbReference type="OrthoDB" id="10257561at2759"/>
<keyword evidence="7 12" id="KW-0256">Endoplasmic reticulum</keyword>
<evidence type="ECO:0000256" key="10">
    <source>
        <dbReference type="ARBA" id="ARBA00023136"/>
    </source>
</evidence>
<protein>
    <recommendedName>
        <fullName evidence="5 12">Signal peptidase complex catalytic subunit SEC11</fullName>
        <ecNumber evidence="4 12">3.4.21.89</ecNumber>
    </recommendedName>
</protein>
<keyword evidence="12" id="KW-0645">Protease</keyword>
<keyword evidence="8 12" id="KW-0735">Signal-anchor</keyword>
<dbReference type="GO" id="GO:0006465">
    <property type="term" value="P:signal peptide processing"/>
    <property type="evidence" value="ECO:0007669"/>
    <property type="project" value="UniProtKB-UniRule"/>
</dbReference>
<dbReference type="GO" id="GO:0005787">
    <property type="term" value="C:signal peptidase complex"/>
    <property type="evidence" value="ECO:0007669"/>
    <property type="project" value="TreeGrafter"/>
</dbReference>
<comment type="subcellular location">
    <subcellularLocation>
        <location evidence="2">Endoplasmic reticulum membrane</location>
        <topology evidence="2">Single-pass type II membrane protein</topology>
    </subcellularLocation>
</comment>
<reference evidence="13 14" key="1">
    <citation type="submission" date="2018-05" db="EMBL/GenBank/DDBJ databases">
        <title>Whole genome sequencing for identification of molecular markers to develop diagnostic detection tools for the regulated plant pathogen Lachnellula willkommii.</title>
        <authorList>
            <person name="Giroux E."/>
            <person name="Bilodeau G."/>
        </authorList>
    </citation>
    <scope>NUCLEOTIDE SEQUENCE [LARGE SCALE GENOMIC DNA]</scope>
    <source>
        <strain evidence="13 14">CBS 203.66</strain>
    </source>
</reference>
<name>A0A8T9B9Q9_9HELO</name>
<evidence type="ECO:0000256" key="3">
    <source>
        <dbReference type="ARBA" id="ARBA00011035"/>
    </source>
</evidence>
<evidence type="ECO:0000256" key="6">
    <source>
        <dbReference type="ARBA" id="ARBA00022692"/>
    </source>
</evidence>
<comment type="similarity">
    <text evidence="3 12">Belongs to the peptidase S26B family.</text>
</comment>
<dbReference type="NCBIfam" id="TIGR02228">
    <property type="entry name" value="sigpep_I_arch"/>
    <property type="match status" value="1"/>
</dbReference>
<evidence type="ECO:0000313" key="14">
    <source>
        <dbReference type="Proteomes" id="UP000469559"/>
    </source>
</evidence>
<evidence type="ECO:0000256" key="11">
    <source>
        <dbReference type="ARBA" id="ARBA00045533"/>
    </source>
</evidence>
<comment type="caution">
    <text evidence="13">The sequence shown here is derived from an EMBL/GenBank/DDBJ whole genome shotgun (WGS) entry which is preliminary data.</text>
</comment>
<evidence type="ECO:0000256" key="5">
    <source>
        <dbReference type="ARBA" id="ARBA00019685"/>
    </source>
</evidence>
<evidence type="ECO:0000256" key="4">
    <source>
        <dbReference type="ARBA" id="ARBA00013208"/>
    </source>
</evidence>
<sequence>MKGTVTHSPSLRLRCTLTKALPAILALSTTFMAWKGLCIFTASPNPVVVVVSESMAPAFHRGDILLLWNRSSCVQVGEVPVVWFAGNPLPMVHRAVKVFNLDCSHDDPSSRQLMVTKGDNNEFEDIPLYPAGRQFISRDEVKGLVTGYLPFLGWMVIGLQEVVWVKYLLFVFASYVTLVG</sequence>
<proteinExistence type="inferred from homology"/>
<feature type="transmembrane region" description="Helical" evidence="12">
    <location>
        <begin position="151"/>
        <end position="178"/>
    </location>
</feature>
<evidence type="ECO:0000256" key="9">
    <source>
        <dbReference type="ARBA" id="ARBA00022989"/>
    </source>
</evidence>
<evidence type="ECO:0000256" key="2">
    <source>
        <dbReference type="ARBA" id="ARBA00004648"/>
    </source>
</evidence>
<dbReference type="Proteomes" id="UP000469559">
    <property type="component" value="Unassembled WGS sequence"/>
</dbReference>
<keyword evidence="12" id="KW-0378">Hydrolase</keyword>
<evidence type="ECO:0000256" key="1">
    <source>
        <dbReference type="ARBA" id="ARBA00000677"/>
    </source>
</evidence>
<keyword evidence="10 12" id="KW-0472">Membrane</keyword>
<organism evidence="13 14">
    <name type="scientific">Lachnellula arida</name>
    <dbReference type="NCBI Taxonomy" id="1316785"/>
    <lineage>
        <taxon>Eukaryota</taxon>
        <taxon>Fungi</taxon>
        <taxon>Dikarya</taxon>
        <taxon>Ascomycota</taxon>
        <taxon>Pezizomycotina</taxon>
        <taxon>Leotiomycetes</taxon>
        <taxon>Helotiales</taxon>
        <taxon>Lachnaceae</taxon>
        <taxon>Lachnellula</taxon>
    </lineage>
</organism>
<dbReference type="InterPro" id="IPR001733">
    <property type="entry name" value="Peptidase_S26B"/>
</dbReference>
<comment type="function">
    <text evidence="11">Catalytic component of the signal peptidase complex (SPC) which catalyzes the cleavage of N-terminal signal sequences from nascent proteins as they are translocated into the lumen of the endoplasmic reticulum. Specifically cleaves N-terminal signal peptides that contain a hydrophobic alpha-helix (h-region) shorter than 18-20 amino acids.</text>
</comment>
<keyword evidence="9 12" id="KW-1133">Transmembrane helix</keyword>
<dbReference type="PANTHER" id="PTHR10806">
    <property type="entry name" value="SIGNAL PEPTIDASE COMPLEX CATALYTIC SUBUNIT SEC11"/>
    <property type="match status" value="1"/>
</dbReference>
<dbReference type="EMBL" id="QGMF01000407">
    <property type="protein sequence ID" value="TVY16131.1"/>
    <property type="molecule type" value="Genomic_DNA"/>
</dbReference>
<keyword evidence="14" id="KW-1185">Reference proteome</keyword>
<dbReference type="InterPro" id="IPR036286">
    <property type="entry name" value="LexA/Signal_pep-like_sf"/>
</dbReference>
<dbReference type="SUPFAM" id="SSF51306">
    <property type="entry name" value="LexA/Signal peptidase"/>
    <property type="match status" value="1"/>
</dbReference>
<accession>A0A8T9B9Q9</accession>
<dbReference type="AlphaFoldDB" id="A0A8T9B9Q9"/>
<dbReference type="PRINTS" id="PR00728">
    <property type="entry name" value="SIGNALPTASE"/>
</dbReference>
<keyword evidence="6 12" id="KW-0812">Transmembrane</keyword>